<accession>A0A848KHC6</accession>
<keyword evidence="4" id="KW-1185">Reference proteome</keyword>
<name>A0A848KHC6_9NOCA</name>
<reference evidence="3 4" key="1">
    <citation type="submission" date="2019-05" db="EMBL/GenBank/DDBJ databases">
        <authorList>
            <person name="Lee S.D."/>
        </authorList>
    </citation>
    <scope>NUCLEOTIDE SEQUENCE [LARGE SCALE GENOMIC DNA]</scope>
    <source>
        <strain evidence="3 4">YC2-7</strain>
    </source>
</reference>
<dbReference type="RefSeq" id="WP_169588440.1">
    <property type="nucleotide sequence ID" value="NZ_VCQU01000005.1"/>
</dbReference>
<dbReference type="Pfam" id="PF02720">
    <property type="entry name" value="DUF222"/>
    <property type="match status" value="1"/>
</dbReference>
<dbReference type="CDD" id="cd00085">
    <property type="entry name" value="HNHc"/>
    <property type="match status" value="1"/>
</dbReference>
<evidence type="ECO:0000313" key="4">
    <source>
        <dbReference type="Proteomes" id="UP000535543"/>
    </source>
</evidence>
<dbReference type="InterPro" id="IPR003615">
    <property type="entry name" value="HNH_nuc"/>
</dbReference>
<feature type="domain" description="DUF222" evidence="2">
    <location>
        <begin position="16"/>
        <end position="291"/>
    </location>
</feature>
<sequence>MSEQASAREADLALLAEIAEAARVEAAAAAHKIALVKRYHETRSDIDTPMPGRSALAEVALELATTYGVVSGWLHLSYDLERVTDVEEAFGYGEIKLPNIRTIVDHTRGVERSLLMRLEPQIITAAERLAPRALGTEIDRILIEADPEWTKKSRERAEATRSVSTRPLPNGMALLKSKLTATEATEINGLIAQLTTTVCDNDPREPQQRQVDAFLALLRGHTTLGCRCDDPDCVHKTADPTAPAVRLNIMCGLETLLGIANNPVYLAGYGALDADKARDLADDATWQALITTATAVAETFTGTEPPMQKAPPATTRDGQQLDPMHPRSNLWLPTCPDAGLGPDAGIVVARSKVLPAGTVLPKGGNGIARTRVADAHRTIETLRRQILDDPHRPHAEFPDGHGGFTTPPPGALTYRPTDTLAMATRLRDGTCRHPGCTVPADQCQLDHIVEFLLANPLAGGWTILANLQCLCINHHQLKTAKLWTYEMLRNAIIHTTSPLGQHGLSLPAYL</sequence>
<comment type="caution">
    <text evidence="3">The sequence shown here is derived from an EMBL/GenBank/DDBJ whole genome shotgun (WGS) entry which is preliminary data.</text>
</comment>
<proteinExistence type="predicted"/>
<dbReference type="Proteomes" id="UP000535543">
    <property type="component" value="Unassembled WGS sequence"/>
</dbReference>
<dbReference type="AlphaFoldDB" id="A0A848KHC6"/>
<evidence type="ECO:0000313" key="3">
    <source>
        <dbReference type="EMBL" id="NMN96474.1"/>
    </source>
</evidence>
<evidence type="ECO:0000256" key="1">
    <source>
        <dbReference type="SAM" id="MobiDB-lite"/>
    </source>
</evidence>
<dbReference type="InterPro" id="IPR003870">
    <property type="entry name" value="DUF222"/>
</dbReference>
<evidence type="ECO:0000259" key="2">
    <source>
        <dbReference type="Pfam" id="PF02720"/>
    </source>
</evidence>
<protein>
    <submittedName>
        <fullName evidence="3">DUF222 domain-containing protein</fullName>
    </submittedName>
</protein>
<feature type="region of interest" description="Disordered" evidence="1">
    <location>
        <begin position="302"/>
        <end position="323"/>
    </location>
</feature>
<dbReference type="Gene3D" id="1.10.30.50">
    <property type="match status" value="1"/>
</dbReference>
<gene>
    <name evidence="3" type="ORF">FGL95_15640</name>
</gene>
<reference evidence="3 4" key="2">
    <citation type="submission" date="2020-06" db="EMBL/GenBank/DDBJ databases">
        <title>Antribacter stalactiti gen. nov., sp. nov., a new member of the family Nacardiaceae isolated from a cave.</title>
        <authorList>
            <person name="Kim I.S."/>
        </authorList>
    </citation>
    <scope>NUCLEOTIDE SEQUENCE [LARGE SCALE GENOMIC DNA]</scope>
    <source>
        <strain evidence="3 4">YC2-7</strain>
    </source>
</reference>
<dbReference type="EMBL" id="VCQU01000005">
    <property type="protein sequence ID" value="NMN96474.1"/>
    <property type="molecule type" value="Genomic_DNA"/>
</dbReference>
<organism evidence="3 4">
    <name type="scientific">Antrihabitans stalactiti</name>
    <dbReference type="NCBI Taxonomy" id="2584121"/>
    <lineage>
        <taxon>Bacteria</taxon>
        <taxon>Bacillati</taxon>
        <taxon>Actinomycetota</taxon>
        <taxon>Actinomycetes</taxon>
        <taxon>Mycobacteriales</taxon>
        <taxon>Nocardiaceae</taxon>
        <taxon>Antrihabitans</taxon>
    </lineage>
</organism>